<keyword evidence="2" id="KW-1185">Reference proteome</keyword>
<evidence type="ECO:0000313" key="2">
    <source>
        <dbReference type="Proteomes" id="UP000632766"/>
    </source>
</evidence>
<evidence type="ECO:0000313" key="1">
    <source>
        <dbReference type="EMBL" id="MBH8562875.1"/>
    </source>
</evidence>
<comment type="caution">
    <text evidence="1">The sequence shown here is derived from an EMBL/GenBank/DDBJ whole genome shotgun (WGS) entry which is preliminary data.</text>
</comment>
<dbReference type="NCBIfam" id="TIGR00725">
    <property type="entry name" value="TIGR00725 family protein"/>
    <property type="match status" value="1"/>
</dbReference>
<accession>A0A8J7HRT5</accession>
<dbReference type="PANTHER" id="PTHR43393:SF3">
    <property type="entry name" value="LYSINE DECARBOXYLASE-LIKE PROTEIN"/>
    <property type="match status" value="1"/>
</dbReference>
<reference evidence="1 2" key="1">
    <citation type="journal article" date="2021" name="Int. J. Syst. Evol. Microbiol.">
        <title>Amazonocrinis nigriterrae gen. nov., sp. nov., Atlanticothrix silvestris gen. nov., sp. nov. and Dendronalium phyllosphericum gen. nov., sp. nov., nostocacean cyanobacteria from Brazilian environments.</title>
        <authorList>
            <person name="Alvarenga D.O."/>
            <person name="Andreote A.P.D."/>
            <person name="Branco L.H.Z."/>
            <person name="Delbaje E."/>
            <person name="Cruz R.B."/>
            <person name="Varani A.M."/>
            <person name="Fiore M.F."/>
        </authorList>
    </citation>
    <scope>NUCLEOTIDE SEQUENCE [LARGE SCALE GENOMIC DNA]</scope>
    <source>
        <strain evidence="1 2">CENA67</strain>
    </source>
</reference>
<organism evidence="1 2">
    <name type="scientific">Amazonocrinis nigriterrae CENA67</name>
    <dbReference type="NCBI Taxonomy" id="2794033"/>
    <lineage>
        <taxon>Bacteria</taxon>
        <taxon>Bacillati</taxon>
        <taxon>Cyanobacteriota</taxon>
        <taxon>Cyanophyceae</taxon>
        <taxon>Nostocales</taxon>
        <taxon>Nostocaceae</taxon>
        <taxon>Amazonocrinis</taxon>
        <taxon>Amazonocrinis nigriterrae</taxon>
    </lineage>
</organism>
<dbReference type="Gene3D" id="3.40.50.450">
    <property type="match status" value="1"/>
</dbReference>
<dbReference type="SUPFAM" id="SSF102405">
    <property type="entry name" value="MCP/YpsA-like"/>
    <property type="match status" value="1"/>
</dbReference>
<dbReference type="GO" id="GO:0005829">
    <property type="term" value="C:cytosol"/>
    <property type="evidence" value="ECO:0007669"/>
    <property type="project" value="TreeGrafter"/>
</dbReference>
<name>A0A8J7HRT5_9NOST</name>
<dbReference type="RefSeq" id="WP_198124778.1">
    <property type="nucleotide sequence ID" value="NZ_JAECZC010000017.1"/>
</dbReference>
<dbReference type="AlphaFoldDB" id="A0A8J7HRT5"/>
<protein>
    <submittedName>
        <fullName evidence="1">TIGR00725 family protein</fullName>
    </submittedName>
</protein>
<dbReference type="PANTHER" id="PTHR43393">
    <property type="entry name" value="CYTOKININ RIBOSIDE 5'-MONOPHOSPHATE PHOSPHORIBOHYDROLASE"/>
    <property type="match status" value="1"/>
</dbReference>
<gene>
    <name evidence="1" type="ORF">I8748_11900</name>
</gene>
<proteinExistence type="predicted"/>
<dbReference type="Pfam" id="PF18306">
    <property type="entry name" value="LDcluster4"/>
    <property type="match status" value="1"/>
</dbReference>
<dbReference type="InterPro" id="IPR005268">
    <property type="entry name" value="CHP00725"/>
</dbReference>
<dbReference type="Proteomes" id="UP000632766">
    <property type="component" value="Unassembled WGS sequence"/>
</dbReference>
<dbReference type="InterPro" id="IPR041164">
    <property type="entry name" value="LDcluster4"/>
</dbReference>
<sequence>MRKTVIGVMGPGEKATEGDLQNAYELGQFIAQQGWILLTGGRNVGVMDAASKGAKSDNGLTIGILPNSDQHGISEAVDIAIFTDMGNARNNINVLSSDVVIACGIGAGTASEIALALKAKKQVILLTDDVESKSFFQSLSPENVYIVESVVDAIAIVKAILRSKSL</sequence>
<dbReference type="InterPro" id="IPR052341">
    <property type="entry name" value="LOG_family_nucleotidases"/>
</dbReference>
<dbReference type="EMBL" id="JAECZC010000017">
    <property type="protein sequence ID" value="MBH8562875.1"/>
    <property type="molecule type" value="Genomic_DNA"/>
</dbReference>